<evidence type="ECO:0000313" key="2">
    <source>
        <dbReference type="EMBL" id="SEE97037.1"/>
    </source>
</evidence>
<reference evidence="3" key="1">
    <citation type="submission" date="2016-10" db="EMBL/GenBank/DDBJ databases">
        <authorList>
            <person name="Varghese N."/>
            <person name="Submissions S."/>
        </authorList>
    </citation>
    <scope>NUCLEOTIDE SEQUENCE [LARGE SCALE GENOMIC DNA]</scope>
    <source>
        <strain evidence="3">DSM 21368</strain>
    </source>
</reference>
<keyword evidence="1" id="KW-1133">Transmembrane helix</keyword>
<dbReference type="STRING" id="648782.SAMN04488554_3983"/>
<feature type="transmembrane region" description="Helical" evidence="1">
    <location>
        <begin position="104"/>
        <end position="123"/>
    </location>
</feature>
<dbReference type="AlphaFoldDB" id="A0A1H5N832"/>
<keyword evidence="3" id="KW-1185">Reference proteome</keyword>
<proteinExistence type="predicted"/>
<gene>
    <name evidence="2" type="ORF">SAMN04488554_3983</name>
</gene>
<feature type="transmembrane region" description="Helical" evidence="1">
    <location>
        <begin position="135"/>
        <end position="154"/>
    </location>
</feature>
<sequence>MKKPDDVLVLRQIHLVRALIVVTILGLVPSLLLPWATLTGDEAGRVGLFEMARLMVENDVMSDNEALKVMAVVGFIGLQVCLVVLAIAASAMWQGWMGKRKVSVVRTVSVLTALGGCVPALMIADALASSGGVTVGPGGPFFVIGLIACLFLSWNVHVGPVTSRPTIGP</sequence>
<name>A0A1H5N832_9MICO</name>
<evidence type="ECO:0000256" key="1">
    <source>
        <dbReference type="SAM" id="Phobius"/>
    </source>
</evidence>
<evidence type="ECO:0000313" key="3">
    <source>
        <dbReference type="Proteomes" id="UP000199220"/>
    </source>
</evidence>
<dbReference type="Proteomes" id="UP000199220">
    <property type="component" value="Unassembled WGS sequence"/>
</dbReference>
<dbReference type="RefSeq" id="WP_089774971.1">
    <property type="nucleotide sequence ID" value="NZ_FNTX01000002.1"/>
</dbReference>
<feature type="transmembrane region" description="Helical" evidence="1">
    <location>
        <begin position="15"/>
        <end position="36"/>
    </location>
</feature>
<organism evidence="2 3">
    <name type="scientific">Ruania alba</name>
    <dbReference type="NCBI Taxonomy" id="648782"/>
    <lineage>
        <taxon>Bacteria</taxon>
        <taxon>Bacillati</taxon>
        <taxon>Actinomycetota</taxon>
        <taxon>Actinomycetes</taxon>
        <taxon>Micrococcales</taxon>
        <taxon>Ruaniaceae</taxon>
        <taxon>Ruania</taxon>
    </lineage>
</organism>
<keyword evidence="1" id="KW-0472">Membrane</keyword>
<dbReference type="EMBL" id="FNTX01000002">
    <property type="protein sequence ID" value="SEE97037.1"/>
    <property type="molecule type" value="Genomic_DNA"/>
</dbReference>
<protein>
    <submittedName>
        <fullName evidence="2">Uncharacterized protein</fullName>
    </submittedName>
</protein>
<keyword evidence="1" id="KW-0812">Transmembrane</keyword>
<feature type="transmembrane region" description="Helical" evidence="1">
    <location>
        <begin position="69"/>
        <end position="92"/>
    </location>
</feature>
<accession>A0A1H5N832</accession>